<reference evidence="1" key="1">
    <citation type="submission" date="2014-11" db="EMBL/GenBank/DDBJ databases">
        <authorList>
            <person name="Amaro Gonzalez C."/>
        </authorList>
    </citation>
    <scope>NUCLEOTIDE SEQUENCE</scope>
</reference>
<evidence type="ECO:0000313" key="1">
    <source>
        <dbReference type="EMBL" id="JAI03849.1"/>
    </source>
</evidence>
<accession>A0A0E9XQ85</accession>
<name>A0A0E9XQ85_ANGAN</name>
<reference evidence="1" key="2">
    <citation type="journal article" date="2015" name="Fish Shellfish Immunol.">
        <title>Early steps in the European eel (Anguilla anguilla)-Vibrio vulnificus interaction in the gills: Role of the RtxA13 toxin.</title>
        <authorList>
            <person name="Callol A."/>
            <person name="Pajuelo D."/>
            <person name="Ebbesson L."/>
            <person name="Teles M."/>
            <person name="MacKenzie S."/>
            <person name="Amaro C."/>
        </authorList>
    </citation>
    <scope>NUCLEOTIDE SEQUENCE</scope>
</reference>
<sequence length="64" mass="6856">MSNILFVKVNFFLTKLKNPLLVFSLSFTGEGGGNLSEGGKLQSSKTSLVPGPLGYFGKMTNTEL</sequence>
<proteinExistence type="predicted"/>
<protein>
    <submittedName>
        <fullName evidence="1">Uncharacterized protein</fullName>
    </submittedName>
</protein>
<organism evidence="1">
    <name type="scientific">Anguilla anguilla</name>
    <name type="common">European freshwater eel</name>
    <name type="synonym">Muraena anguilla</name>
    <dbReference type="NCBI Taxonomy" id="7936"/>
    <lineage>
        <taxon>Eukaryota</taxon>
        <taxon>Metazoa</taxon>
        <taxon>Chordata</taxon>
        <taxon>Craniata</taxon>
        <taxon>Vertebrata</taxon>
        <taxon>Euteleostomi</taxon>
        <taxon>Actinopterygii</taxon>
        <taxon>Neopterygii</taxon>
        <taxon>Teleostei</taxon>
        <taxon>Anguilliformes</taxon>
        <taxon>Anguillidae</taxon>
        <taxon>Anguilla</taxon>
    </lineage>
</organism>
<dbReference type="EMBL" id="GBXM01004729">
    <property type="protein sequence ID" value="JAI03849.1"/>
    <property type="molecule type" value="Transcribed_RNA"/>
</dbReference>
<dbReference type="AlphaFoldDB" id="A0A0E9XQ85"/>